<dbReference type="FunFam" id="1.10.287.950:FF:000001">
    <property type="entry name" value="Methyl-accepting chemotaxis sensory transducer"/>
    <property type="match status" value="1"/>
</dbReference>
<dbReference type="OrthoDB" id="8982326at2"/>
<dbReference type="CDD" id="cd06225">
    <property type="entry name" value="HAMP"/>
    <property type="match status" value="1"/>
</dbReference>
<dbReference type="GO" id="GO:0007165">
    <property type="term" value="P:signal transduction"/>
    <property type="evidence" value="ECO:0007669"/>
    <property type="project" value="UniProtKB-KW"/>
</dbReference>
<dbReference type="Gene3D" id="1.20.120.30">
    <property type="entry name" value="Aspartate receptor, ligand-binding domain"/>
    <property type="match status" value="1"/>
</dbReference>
<evidence type="ECO:0000256" key="10">
    <source>
        <dbReference type="ARBA" id="ARBA00029447"/>
    </source>
</evidence>
<dbReference type="SMART" id="SM00304">
    <property type="entry name" value="HAMP"/>
    <property type="match status" value="1"/>
</dbReference>
<protein>
    <submittedName>
        <fullName evidence="15">HAMP domain-containing protein</fullName>
    </submittedName>
</protein>
<dbReference type="InterPro" id="IPR004089">
    <property type="entry name" value="MCPsignal_dom"/>
</dbReference>
<dbReference type="PROSITE" id="PS50111">
    <property type="entry name" value="CHEMOTAXIS_TRANSDUC_2"/>
    <property type="match status" value="1"/>
</dbReference>
<dbReference type="EMBL" id="RBZU01000005">
    <property type="protein sequence ID" value="RKP54836.1"/>
    <property type="molecule type" value="Genomic_DNA"/>
</dbReference>
<comment type="subcellular location">
    <subcellularLocation>
        <location evidence="1">Cell inner membrane</location>
        <topology evidence="1">Multi-pass membrane protein</topology>
    </subcellularLocation>
</comment>
<reference evidence="15 16" key="1">
    <citation type="submission" date="2018-10" db="EMBL/GenBank/DDBJ databases">
        <title>Robbsia sp. DHC34, isolated from soil.</title>
        <authorList>
            <person name="Gao Z.-H."/>
            <person name="Qiu L.-H."/>
        </authorList>
    </citation>
    <scope>NUCLEOTIDE SEQUENCE [LARGE SCALE GENOMIC DNA]</scope>
    <source>
        <strain evidence="15 16">DHC34</strain>
    </source>
</reference>
<dbReference type="PROSITE" id="PS00538">
    <property type="entry name" value="CHEMOTAXIS_TRANSDUC_1"/>
    <property type="match status" value="1"/>
</dbReference>
<comment type="similarity">
    <text evidence="10">Belongs to the methyl-accepting chemotaxis (MCP) protein family.</text>
</comment>
<keyword evidence="8 12" id="KW-0472">Membrane</keyword>
<dbReference type="GO" id="GO:0004888">
    <property type="term" value="F:transmembrane signaling receptor activity"/>
    <property type="evidence" value="ECO:0007669"/>
    <property type="project" value="InterPro"/>
</dbReference>
<dbReference type="InterPro" id="IPR035440">
    <property type="entry name" value="4HB_MCP_dom_sf"/>
</dbReference>
<organism evidence="15 16">
    <name type="scientific">Pararobbsia silviterrae</name>
    <dbReference type="NCBI Taxonomy" id="1792498"/>
    <lineage>
        <taxon>Bacteria</taxon>
        <taxon>Pseudomonadati</taxon>
        <taxon>Pseudomonadota</taxon>
        <taxon>Betaproteobacteria</taxon>
        <taxon>Burkholderiales</taxon>
        <taxon>Burkholderiaceae</taxon>
        <taxon>Pararobbsia</taxon>
    </lineage>
</organism>
<dbReference type="Gene3D" id="1.10.287.950">
    <property type="entry name" value="Methyl-accepting chemotaxis protein"/>
    <property type="match status" value="1"/>
</dbReference>
<evidence type="ECO:0000256" key="8">
    <source>
        <dbReference type="ARBA" id="ARBA00023136"/>
    </source>
</evidence>
<dbReference type="InterPro" id="IPR003660">
    <property type="entry name" value="HAMP_dom"/>
</dbReference>
<keyword evidence="5" id="KW-0997">Cell inner membrane</keyword>
<evidence type="ECO:0000256" key="7">
    <source>
        <dbReference type="ARBA" id="ARBA00022989"/>
    </source>
</evidence>
<dbReference type="InterPro" id="IPR004090">
    <property type="entry name" value="Chemotax_Me-accpt_rcpt"/>
</dbReference>
<dbReference type="SUPFAM" id="SSF58104">
    <property type="entry name" value="Methyl-accepting chemotaxis protein (MCP) signaling domain"/>
    <property type="match status" value="1"/>
</dbReference>
<proteinExistence type="inferred from homology"/>
<evidence type="ECO:0000259" key="14">
    <source>
        <dbReference type="PROSITE" id="PS50885"/>
    </source>
</evidence>
<keyword evidence="2" id="KW-1003">Cell membrane</keyword>
<dbReference type="PANTHER" id="PTHR43531:SF14">
    <property type="entry name" value="METHYL-ACCEPTING CHEMOTAXIS PROTEIN I-RELATED"/>
    <property type="match status" value="1"/>
</dbReference>
<keyword evidence="4" id="KW-0145">Chemotaxis</keyword>
<dbReference type="PANTHER" id="PTHR43531">
    <property type="entry name" value="PROTEIN ICFG"/>
    <property type="match status" value="1"/>
</dbReference>
<keyword evidence="16" id="KW-1185">Reference proteome</keyword>
<dbReference type="AlphaFoldDB" id="A0A494Y4K2"/>
<feature type="transmembrane region" description="Helical" evidence="12">
    <location>
        <begin position="12"/>
        <end position="31"/>
    </location>
</feature>
<dbReference type="InterPro" id="IPR004091">
    <property type="entry name" value="Chemotax_Me-accpt_rcpt_Me-site"/>
</dbReference>
<keyword evidence="9 11" id="KW-0807">Transducer</keyword>
<comment type="caution">
    <text evidence="15">The sequence shown here is derived from an EMBL/GenBank/DDBJ whole genome shotgun (WGS) entry which is preliminary data.</text>
</comment>
<evidence type="ECO:0000313" key="15">
    <source>
        <dbReference type="EMBL" id="RKP54836.1"/>
    </source>
</evidence>
<evidence type="ECO:0000313" key="16">
    <source>
        <dbReference type="Proteomes" id="UP000270342"/>
    </source>
</evidence>
<dbReference type="CDD" id="cd11386">
    <property type="entry name" value="MCP_signal"/>
    <property type="match status" value="1"/>
</dbReference>
<feature type="domain" description="HAMP" evidence="14">
    <location>
        <begin position="212"/>
        <end position="264"/>
    </location>
</feature>
<evidence type="ECO:0000256" key="12">
    <source>
        <dbReference type="SAM" id="Phobius"/>
    </source>
</evidence>
<accession>A0A494Y4K2</accession>
<feature type="transmembrane region" description="Helical" evidence="12">
    <location>
        <begin position="185"/>
        <end position="208"/>
    </location>
</feature>
<dbReference type="GO" id="GO:0005886">
    <property type="term" value="C:plasma membrane"/>
    <property type="evidence" value="ECO:0007669"/>
    <property type="project" value="UniProtKB-SubCell"/>
</dbReference>
<keyword evidence="3" id="KW-0488">Methylation</keyword>
<keyword evidence="6 12" id="KW-0812">Transmembrane</keyword>
<dbReference type="Pfam" id="PF02203">
    <property type="entry name" value="TarH"/>
    <property type="match status" value="1"/>
</dbReference>
<dbReference type="PROSITE" id="PS50885">
    <property type="entry name" value="HAMP"/>
    <property type="match status" value="1"/>
</dbReference>
<dbReference type="GO" id="GO:0006935">
    <property type="term" value="P:chemotaxis"/>
    <property type="evidence" value="ECO:0007669"/>
    <property type="project" value="UniProtKB-KW"/>
</dbReference>
<dbReference type="PRINTS" id="PR00260">
    <property type="entry name" value="CHEMTRNSDUCR"/>
</dbReference>
<dbReference type="InterPro" id="IPR003122">
    <property type="entry name" value="Tar_rcpt_lig-bd"/>
</dbReference>
<evidence type="ECO:0000256" key="5">
    <source>
        <dbReference type="ARBA" id="ARBA00022519"/>
    </source>
</evidence>
<evidence type="ECO:0000256" key="3">
    <source>
        <dbReference type="ARBA" id="ARBA00022481"/>
    </source>
</evidence>
<evidence type="ECO:0000256" key="9">
    <source>
        <dbReference type="ARBA" id="ARBA00023224"/>
    </source>
</evidence>
<evidence type="ECO:0000259" key="13">
    <source>
        <dbReference type="PROSITE" id="PS50111"/>
    </source>
</evidence>
<evidence type="ECO:0000256" key="6">
    <source>
        <dbReference type="ARBA" id="ARBA00022692"/>
    </source>
</evidence>
<evidence type="ECO:0000256" key="4">
    <source>
        <dbReference type="ARBA" id="ARBA00022500"/>
    </source>
</evidence>
<evidence type="ECO:0000256" key="11">
    <source>
        <dbReference type="PROSITE-ProRule" id="PRU00284"/>
    </source>
</evidence>
<dbReference type="SMART" id="SM00283">
    <property type="entry name" value="MA"/>
    <property type="match status" value="1"/>
</dbReference>
<dbReference type="Proteomes" id="UP000270342">
    <property type="component" value="Unassembled WGS sequence"/>
</dbReference>
<dbReference type="RefSeq" id="WP_121087527.1">
    <property type="nucleotide sequence ID" value="NZ_RBZU01000005.1"/>
</dbReference>
<dbReference type="SUPFAM" id="SSF47170">
    <property type="entry name" value="Aspartate receptor, ligand-binding domain"/>
    <property type="match status" value="1"/>
</dbReference>
<feature type="domain" description="Methyl-accepting transducer" evidence="13">
    <location>
        <begin position="269"/>
        <end position="498"/>
    </location>
</feature>
<keyword evidence="7 12" id="KW-1133">Transmembrane helix</keyword>
<name>A0A494Y4K2_9BURK</name>
<dbReference type="Pfam" id="PF00015">
    <property type="entry name" value="MCPsignal"/>
    <property type="match status" value="1"/>
</dbReference>
<evidence type="ECO:0000256" key="2">
    <source>
        <dbReference type="ARBA" id="ARBA00022475"/>
    </source>
</evidence>
<dbReference type="InterPro" id="IPR051310">
    <property type="entry name" value="MCP_chemotaxis"/>
</dbReference>
<evidence type="ECO:0000256" key="1">
    <source>
        <dbReference type="ARBA" id="ARBA00004429"/>
    </source>
</evidence>
<sequence length="549" mass="57755">MLKNLTIKTRLAVAIGVLGGLLILTGLLGIAGMRSANLAQRDTYENAMRSTHELGVSDTYLVRGRAIVDRAVLRPDSPDVPATIERAEQMVAKSTDAWNAYLALPQSAEEKALADTMAARRTEYFESGWKPLIAALKAKDGDAAADLTLKKLPSLYSAVTTAGAALEQYQDTSAKANYDASQAAYFRLLTVCSISLVLGSLAAVVSGISLRRSIARPIEDALSQCEAIATGDLTRDIEIHSNDEMGQLLEGLRKMQDGLISTVSTVRGGTESIASATGQIAAGNRDLSQRTEEQAASLEETAASMEQLTATVRQNAENARQASGLADTASSVARRGGSVVNEVITTMTEIHQSSGKMADIIAAIEGIAFQTNILALNAAVEAARAGEQGRGFAVVASEVRNLAQRSATAAKEIRELITESVDRVATGSDLVSQAGATMTEIVSAVQRVTDIMGEISAASDEQSRGIEQVNRAVTQMDEVTQQNAALVEQAAAAASSLQDQAVRMREVVAVFRINAEAALAARPAGAVVRALPNGAARGRYDADRPARAA</sequence>
<gene>
    <name evidence="15" type="ORF">D7S86_14485</name>
</gene>
<dbReference type="Pfam" id="PF00672">
    <property type="entry name" value="HAMP"/>
    <property type="match status" value="1"/>
</dbReference>